<accession>A0ABD1UQJ1</accession>
<proteinExistence type="predicted"/>
<evidence type="ECO:0000313" key="2">
    <source>
        <dbReference type="Proteomes" id="UP001604336"/>
    </source>
</evidence>
<dbReference type="InterPro" id="IPR016197">
    <property type="entry name" value="Chromo-like_dom_sf"/>
</dbReference>
<gene>
    <name evidence="1" type="ORF">Adt_12042</name>
</gene>
<reference evidence="2" key="1">
    <citation type="submission" date="2024-07" db="EMBL/GenBank/DDBJ databases">
        <title>Two chromosome-level genome assemblies of Korean endemic species Abeliophyllum distichum and Forsythia ovata (Oleaceae).</title>
        <authorList>
            <person name="Jang H."/>
        </authorList>
    </citation>
    <scope>NUCLEOTIDE SEQUENCE [LARGE SCALE GENOMIC DNA]</scope>
</reference>
<dbReference type="EMBL" id="JBFOLK010000003">
    <property type="protein sequence ID" value="KAL2526988.1"/>
    <property type="molecule type" value="Genomic_DNA"/>
</dbReference>
<keyword evidence="2" id="KW-1185">Reference proteome</keyword>
<evidence type="ECO:0000313" key="1">
    <source>
        <dbReference type="EMBL" id="KAL2526988.1"/>
    </source>
</evidence>
<dbReference type="Proteomes" id="UP001604336">
    <property type="component" value="Unassembled WGS sequence"/>
</dbReference>
<protein>
    <submittedName>
        <fullName evidence="1">Chromo-like domain superfamily</fullName>
    </submittedName>
</protein>
<name>A0ABD1UQJ1_9LAMI</name>
<dbReference type="AlphaFoldDB" id="A0ABD1UQJ1"/>
<dbReference type="Gene3D" id="2.40.50.40">
    <property type="match status" value="1"/>
</dbReference>
<comment type="caution">
    <text evidence="1">The sequence shown here is derived from an EMBL/GenBank/DDBJ whole genome shotgun (WGS) entry which is preliminary data.</text>
</comment>
<sequence>MVVEEQFTKSIPIKVLQTRLIQDEENQEEQWLIQWSEGSIDDATWEKAKLICSTYPDLVPWGQGRFKQGGCQKQLKMNKLQWNQRKKRNTREGRRRALAIQTKFQNSG</sequence>
<dbReference type="SUPFAM" id="SSF54160">
    <property type="entry name" value="Chromo domain-like"/>
    <property type="match status" value="1"/>
</dbReference>
<organism evidence="1 2">
    <name type="scientific">Abeliophyllum distichum</name>
    <dbReference type="NCBI Taxonomy" id="126358"/>
    <lineage>
        <taxon>Eukaryota</taxon>
        <taxon>Viridiplantae</taxon>
        <taxon>Streptophyta</taxon>
        <taxon>Embryophyta</taxon>
        <taxon>Tracheophyta</taxon>
        <taxon>Spermatophyta</taxon>
        <taxon>Magnoliopsida</taxon>
        <taxon>eudicotyledons</taxon>
        <taxon>Gunneridae</taxon>
        <taxon>Pentapetalae</taxon>
        <taxon>asterids</taxon>
        <taxon>lamiids</taxon>
        <taxon>Lamiales</taxon>
        <taxon>Oleaceae</taxon>
        <taxon>Forsythieae</taxon>
        <taxon>Abeliophyllum</taxon>
    </lineage>
</organism>